<dbReference type="EC" id="3.6.3.14" evidence="2"/>
<keyword evidence="2" id="KW-0378">Hydrolase</keyword>
<keyword evidence="1" id="KW-1133">Transmembrane helix</keyword>
<evidence type="ECO:0000256" key="1">
    <source>
        <dbReference type="SAM" id="Phobius"/>
    </source>
</evidence>
<keyword evidence="3" id="KW-1185">Reference proteome</keyword>
<gene>
    <name evidence="2" type="primary">atpI</name>
    <name evidence="2" type="ORF">CEM_236</name>
</gene>
<protein>
    <submittedName>
        <fullName evidence="2">ATP synthase protein I</fullName>
        <ecNumber evidence="2">3.6.3.14</ecNumber>
    </submittedName>
</protein>
<dbReference type="EMBL" id="LM655252">
    <property type="protein sequence ID" value="CDZ16496.1"/>
    <property type="molecule type" value="Genomic_DNA"/>
</dbReference>
<dbReference type="HOGENOM" id="CLU_2435379_0_0_6"/>
<accession>A0A078KBJ0</accession>
<proteinExistence type="predicted"/>
<feature type="transmembrane region" description="Helical" evidence="1">
    <location>
        <begin position="67"/>
        <end position="86"/>
    </location>
</feature>
<dbReference type="STRING" id="1495769.CEM_236"/>
<dbReference type="GO" id="GO:0016787">
    <property type="term" value="F:hydrolase activity"/>
    <property type="evidence" value="ECO:0007669"/>
    <property type="project" value="UniProtKB-KW"/>
</dbReference>
<keyword evidence="1" id="KW-0472">Membrane</keyword>
<dbReference type="KEGG" id="eme:CEM_236"/>
<sequence>MFYNDNSSIVINCILGGCINIIIIVFYYIYLFKTKYNIYIAEYGKFFLNIALFYLVFKFFYISHPIFFFGTYIFISFINFVLFFLINTYQ</sequence>
<feature type="transmembrane region" description="Helical" evidence="1">
    <location>
        <begin position="6"/>
        <end position="31"/>
    </location>
</feature>
<evidence type="ECO:0000313" key="2">
    <source>
        <dbReference type="EMBL" id="CDZ16496.1"/>
    </source>
</evidence>
<reference evidence="3" key="1">
    <citation type="submission" date="2014-07" db="EMBL/GenBank/DDBJ databases">
        <authorList>
            <person name="Santos-Garcia D."/>
        </authorList>
    </citation>
    <scope>NUCLEOTIDE SEQUENCE [LARGE SCALE GENOMIC DNA]</scope>
</reference>
<organism evidence="2 3">
    <name type="scientific">Candidatus Johnevansia muelleri</name>
    <dbReference type="NCBI Taxonomy" id="1495769"/>
    <lineage>
        <taxon>Bacteria</taxon>
        <taxon>Pseudomonadati</taxon>
        <taxon>Pseudomonadota</taxon>
        <taxon>Gammaproteobacteria</taxon>
        <taxon>Candidatus Johnevansiales</taxon>
        <taxon>Candidatus Johnevansiaceae</taxon>
        <taxon>Candidatus Johnevansia</taxon>
    </lineage>
</organism>
<evidence type="ECO:0000313" key="3">
    <source>
        <dbReference type="Proteomes" id="UP000032420"/>
    </source>
</evidence>
<dbReference type="AlphaFoldDB" id="A0A078KBJ0"/>
<keyword evidence="1" id="KW-0812">Transmembrane</keyword>
<name>A0A078KBJ0_9GAMM</name>
<dbReference type="Proteomes" id="UP000032420">
    <property type="component" value="Chromosome I"/>
</dbReference>
<feature type="transmembrane region" description="Helical" evidence="1">
    <location>
        <begin position="43"/>
        <end position="61"/>
    </location>
</feature>